<gene>
    <name evidence="2" type="ORF">HDF22_003579</name>
</gene>
<dbReference type="EMBL" id="JACHCA010000009">
    <property type="protein sequence ID" value="MBB6129453.1"/>
    <property type="molecule type" value="Genomic_DNA"/>
</dbReference>
<feature type="transmembrane region" description="Helical" evidence="1">
    <location>
        <begin position="57"/>
        <end position="73"/>
    </location>
</feature>
<protein>
    <recommendedName>
        <fullName evidence="4">DUF1772 domain-containing protein</fullName>
    </recommendedName>
</protein>
<feature type="transmembrane region" description="Helical" evidence="1">
    <location>
        <begin position="132"/>
        <end position="151"/>
    </location>
</feature>
<evidence type="ECO:0008006" key="4">
    <source>
        <dbReference type="Google" id="ProtNLM"/>
    </source>
</evidence>
<proteinExistence type="predicted"/>
<reference evidence="2 3" key="1">
    <citation type="submission" date="2020-08" db="EMBL/GenBank/DDBJ databases">
        <title>Genomic Encyclopedia of Type Strains, Phase IV (KMG-V): Genome sequencing to study the core and pangenomes of soil and plant-associated prokaryotes.</title>
        <authorList>
            <person name="Whitman W."/>
        </authorList>
    </citation>
    <scope>NUCLEOTIDE SEQUENCE [LARGE SCALE GENOMIC DNA]</scope>
    <source>
        <strain evidence="2 3">MP601</strain>
    </source>
</reference>
<keyword evidence="1" id="KW-1133">Transmembrane helix</keyword>
<dbReference type="AlphaFoldDB" id="A0A841JE73"/>
<accession>A0A841JE73</accession>
<feature type="transmembrane region" description="Helical" evidence="1">
    <location>
        <begin position="6"/>
        <end position="26"/>
    </location>
</feature>
<keyword evidence="1" id="KW-0812">Transmembrane</keyword>
<sequence>MYTEKIRLLQLLVVIIIASQGIFYFIGCAEAMKHLTVPVFADYRKALDSFIAGRLRVLYYIALALGITVLMLSRQQMNGLVFLCTLVATLFIVVDVLIALKGSIPINNRFNQYPAGGVSDWRGLQLTWVKLILIRGAFSFTALVALLISWLW</sequence>
<dbReference type="RefSeq" id="WP_183588544.1">
    <property type="nucleotide sequence ID" value="NZ_JACHCA010000009.1"/>
</dbReference>
<name>A0A841JE73_9SPHI</name>
<feature type="transmembrane region" description="Helical" evidence="1">
    <location>
        <begin position="79"/>
        <end position="100"/>
    </location>
</feature>
<evidence type="ECO:0000313" key="2">
    <source>
        <dbReference type="EMBL" id="MBB6129453.1"/>
    </source>
</evidence>
<evidence type="ECO:0000256" key="1">
    <source>
        <dbReference type="SAM" id="Phobius"/>
    </source>
</evidence>
<organism evidence="2 3">
    <name type="scientific">Mucilaginibacter lappiensis</name>
    <dbReference type="NCBI Taxonomy" id="354630"/>
    <lineage>
        <taxon>Bacteria</taxon>
        <taxon>Pseudomonadati</taxon>
        <taxon>Bacteroidota</taxon>
        <taxon>Sphingobacteriia</taxon>
        <taxon>Sphingobacteriales</taxon>
        <taxon>Sphingobacteriaceae</taxon>
        <taxon>Mucilaginibacter</taxon>
    </lineage>
</organism>
<keyword evidence="1" id="KW-0472">Membrane</keyword>
<evidence type="ECO:0000313" key="3">
    <source>
        <dbReference type="Proteomes" id="UP000548326"/>
    </source>
</evidence>
<comment type="caution">
    <text evidence="2">The sequence shown here is derived from an EMBL/GenBank/DDBJ whole genome shotgun (WGS) entry which is preliminary data.</text>
</comment>
<dbReference type="Proteomes" id="UP000548326">
    <property type="component" value="Unassembled WGS sequence"/>
</dbReference>